<organism evidence="1 2">
    <name type="scientific">Caerostris extrusa</name>
    <name type="common">Bark spider</name>
    <name type="synonym">Caerostris bankana</name>
    <dbReference type="NCBI Taxonomy" id="172846"/>
    <lineage>
        <taxon>Eukaryota</taxon>
        <taxon>Metazoa</taxon>
        <taxon>Ecdysozoa</taxon>
        <taxon>Arthropoda</taxon>
        <taxon>Chelicerata</taxon>
        <taxon>Arachnida</taxon>
        <taxon>Araneae</taxon>
        <taxon>Araneomorphae</taxon>
        <taxon>Entelegynae</taxon>
        <taxon>Araneoidea</taxon>
        <taxon>Araneidae</taxon>
        <taxon>Caerostris</taxon>
    </lineage>
</organism>
<keyword evidence="2" id="KW-1185">Reference proteome</keyword>
<dbReference type="Proteomes" id="UP001054945">
    <property type="component" value="Unassembled WGS sequence"/>
</dbReference>
<dbReference type="EMBL" id="BPLR01010449">
    <property type="protein sequence ID" value="GIY39342.1"/>
    <property type="molecule type" value="Genomic_DNA"/>
</dbReference>
<evidence type="ECO:0000313" key="1">
    <source>
        <dbReference type="EMBL" id="GIY39342.1"/>
    </source>
</evidence>
<sequence length="74" mass="8021">MVPKSQCQEGHDKLIGWDVVPLGSPFTIAVHLTPGSSVVRSQCFFKPLQSFIPDAADASKRSLEISTCHTTHKG</sequence>
<protein>
    <submittedName>
        <fullName evidence="1">Uncharacterized protein</fullName>
    </submittedName>
</protein>
<accession>A0AAV4T3T3</accession>
<dbReference type="AlphaFoldDB" id="A0AAV4T3T3"/>
<evidence type="ECO:0000313" key="2">
    <source>
        <dbReference type="Proteomes" id="UP001054945"/>
    </source>
</evidence>
<gene>
    <name evidence="1" type="ORF">CEXT_693221</name>
</gene>
<reference evidence="1 2" key="1">
    <citation type="submission" date="2021-06" db="EMBL/GenBank/DDBJ databases">
        <title>Caerostris extrusa draft genome.</title>
        <authorList>
            <person name="Kono N."/>
            <person name="Arakawa K."/>
        </authorList>
    </citation>
    <scope>NUCLEOTIDE SEQUENCE [LARGE SCALE GENOMIC DNA]</scope>
</reference>
<comment type="caution">
    <text evidence="1">The sequence shown here is derived from an EMBL/GenBank/DDBJ whole genome shotgun (WGS) entry which is preliminary data.</text>
</comment>
<name>A0AAV4T3T3_CAEEX</name>
<proteinExistence type="predicted"/>